<dbReference type="Pfam" id="PF13086">
    <property type="entry name" value="AAA_11"/>
    <property type="match status" value="1"/>
</dbReference>
<sequence length="2756" mass="314118">MREHRDREMAAEESDLEDIVLSWSVRDIMDDDLFKGKVEKIPFSFSSLDDYLKSYVPPLIEETRSSLSSCLELIAEAPSSKILSMEIAGKSGQYFMDVDFWDNGAGFSTETYTARNGDIFILSSMKPEAAEDFNRYGLTYFLAMVSEVSMNDQYQKGFRVKVASDTVLDGDLTKLRHAIFLDNIMTNIWIWKALCFDTRMKNNFTIIRSLLAPRNTDEDVCAVCVKKDDDCLAPFPEQLLSVNLNQSQVDAIESIISAVQCRHLNLTKLIWGPPGTGKTKTVSSILWALACLKCRTLTCAPTNVAVVGVCTRFLQNLKDFNKKIDKSDLPLALGDVLLLGNKYKMDITKELHEIFLDYRVDELAECFSSLSGWRYTIASMISFFEDCGSQYDMLLEDDGSSDAVCFLDFLKKQFDVAATAVKKCMMSLWIHLPGRCFSHDNVSNISMLLSLLGKIDALLCDGGLTDENAKKGFDFQSTENSIYGKLMSPIEKELDGARSLCLKLLKDLQSSLNLPIGVDRNWVQNYCMRNATLIFCTASSSYRLHNAEIPPLDVLIVDEAAQVKECELVIPLRLHWLKHVILVGDDCQLRPLVRSQVCKEAGFGISLFERLVILNFEKHLLNIQYRMNPCISLFPNAQFYNRKILDGPNVLSPSYSKDYMGLPFGSYTFINITDGREEKEGAGNSWRNLVEVAVVLHLIQTIFKSWKKTGQGISIGVVSPYSSQVAAIKDKLGKKYDSCDGFHVRVKSIDGFQGEEDDIIILSTVRSNRRGAVGFLADYQRTNVALTRARHCLWILGNANTLCKSGTVWTDLLADAHQRKCIVNATNDTAMCKLIIHVKHELDELDDLLNTDSAVFSSTRWKVILSDNFRKSFMKLKSPQLRREVLQKLVKLGGGWRTTIKSSDVTDAFQLAKVYRIRDLYLVWSIDLEKNERYFQIIRVWDILSQQHVARTVQHLENLFSMYTDDYIDHCRRVQTEGKLEVPVIWDAGHNIIRYKKDVRVDNQEHHDHVDTSCTLENTKVSESFLLMKFYSLSSGVAKHLLTATDGSEIEVPFELTDEEEAIIRFPLTSFILGRSGTGKTTVLTMKLYQIEQQSLIASQGLALNEVDTSLAEHEGTLLEKDTSESGNIVKQVLITVSPKLCSAIKNHICRLKRFGSGDVSDQPSILHMHDIIDDLEQFTDIPDNFNDLPHEYYPLTITFRKFLMMLDGTFRTSFFDMFCGELKSSTERGHSKSRALQAFIESKEVTFEKFVSSYWPHFNAELTKNLDASTVFTEIISHIKGGYKATGPYNGKLERVDYVMLSDRRFSSLNSKVRDKVYDIFLDYESMKRTAREFDLSDFVCSLHSSLVSEGYNGDLVDFIYIDEVQDLTMSQLALLKYVCRNFKEGFVFAGDTAQTIARGIDFRFEDVRSLFYTSFLSETEACNQGSNQGTKHGKQVYLADMFQLSQNFRTHCGVLRMAQSIMSLLYYFFPSCVDKLNPETGLVYGEAPVLLESGNDENAIMTIFGESKSEHDKQHGFGAEQIILVRDDATKKQIVNLVGKQALVLTIVECKGLEFQDVLLYNFFSSSPLRNRWRVVYDYMKSKDVIASSEQISHPGFDRNKHYLLCSELKQLYVAITRTRQRLWICESTDDYCQPMFDYWKKLCIVEVRLLDSSLIQAMQTGSSADDWRLRGTKLFNEGQFEMATMCFEKAGDAYREKWARAAGLLATADRVISTNLEMGQASLQKASEIYESIGMHEKAATCYIKLGDYKRAGMVYMEKCGTSRLEDAGDCFAMTECWSQAAEVYFKARCYTKCLSCCSNGKLFSQGLQFLQQLEKEQCENFNSEVAVLRNTYLESCALHYFERGDMKHMMPFVKAFNSMDHVRAFLNSRNLLDELLSIEMEMDNFLEAAGIAKLKGDILLEVNMLEKAELFENATQLLLLYVTVNSLWAPHSRGWPPKSFAEKEQFLVQVKEMAKKVSEEFFFLACFEADVLSHSRKSLASLTYNLLQGRKCGNLLIEFISARSLIDVHLQSQTSGYNLDLEPGSEDEQYCHDFLACNQMSLRTLACVWNHWSSIIVKVIAHLQHYQDQKENYFAAMCEDLCAKYFGLRQDGDSRYAVLNMDSSWLTNIGRNSLEQDGNRCWLDTVQFKSCAQNFLVNELSSVGFCVVQKMESLVEASLEQASSPHTQWRTIIIISEIIKFMKDSEFCLPKFPKKLGNLFTLCEHRFFELLFMAWRDETTNSFFFMLDSPAAYDLIVDSLGSDLRPANRKLTHGYLGRITMYLLYVARLDDTVNSKLGEYLNRGSDWARFFQSLKRFLDFGDGRSTLILNFKLALEYTFSANWRTEPDYISLICYVNLMECLGFLASSFLIMDGFVFCTKSLLIKMLKCRTSKNYLGTCLVSGPGSQDLDQDVSLLSRRFIFQSIRELLTNKCAIQGWARKTYIPVLLRLVILLYLVTLSLPRAKCYEVTDFLKKCNIFEDLPPEFSNRIVNFLNLKYPTLTKFRIIFADALAAIGNRLVILGSPSKEICRNLNAHIISSEDLSDVKKVMVLLCPAEQESPMQEETKTFSVTPGNFSIPKVRDNKMESRLELYLSDENISFWEKFVSFQVLIYDQKDAWIVILFLRSALSWLELSSLPENIDAQLLQEVRHICYQFEGQSVREKNAYLTVDDLYSTWSDGENKLQKIISFMLSERASIEESERRKEAAPAVQLHTDGDDEWSDCSDNEPDTGGRETLEPVKEEATGTCSTSKKKAQKQNKKKSKKSKRGGKK</sequence>
<reference evidence="8" key="2">
    <citation type="submission" date="2015-07" db="EMBL/GenBank/DDBJ databases">
        <authorList>
            <person name="Noorani M."/>
        </authorList>
    </citation>
    <scope>NUCLEOTIDE SEQUENCE</scope>
    <source>
        <strain evidence="8">Yugu1</strain>
    </source>
</reference>
<evidence type="ECO:0000259" key="7">
    <source>
        <dbReference type="PROSITE" id="PS51198"/>
    </source>
</evidence>
<dbReference type="Pfam" id="PF20073">
    <property type="entry name" value="DUF6469"/>
    <property type="match status" value="1"/>
</dbReference>
<evidence type="ECO:0000256" key="6">
    <source>
        <dbReference type="SAM" id="MobiDB-lite"/>
    </source>
</evidence>
<dbReference type="FunFam" id="3.40.50.300:FF:000326">
    <property type="entry name" value="P-loop containing nucleoside triphosphate hydrolase"/>
    <property type="match status" value="1"/>
</dbReference>
<dbReference type="InterPro" id="IPR047187">
    <property type="entry name" value="SF1_C_Upf1"/>
</dbReference>
<dbReference type="InterPro" id="IPR041677">
    <property type="entry name" value="DNA2/NAM7_AAA_11"/>
</dbReference>
<organism evidence="8">
    <name type="scientific">Setaria italica</name>
    <name type="common">Foxtail millet</name>
    <name type="synonym">Panicum italicum</name>
    <dbReference type="NCBI Taxonomy" id="4555"/>
    <lineage>
        <taxon>Eukaryota</taxon>
        <taxon>Viridiplantae</taxon>
        <taxon>Streptophyta</taxon>
        <taxon>Embryophyta</taxon>
        <taxon>Tracheophyta</taxon>
        <taxon>Spermatophyta</taxon>
        <taxon>Magnoliopsida</taxon>
        <taxon>Liliopsida</taxon>
        <taxon>Poales</taxon>
        <taxon>Poaceae</taxon>
        <taxon>PACMAD clade</taxon>
        <taxon>Panicoideae</taxon>
        <taxon>Panicodae</taxon>
        <taxon>Paniceae</taxon>
        <taxon>Cenchrinae</taxon>
        <taxon>Setaria</taxon>
    </lineage>
</organism>
<dbReference type="InterPro" id="IPR027417">
    <property type="entry name" value="P-loop_NTPase"/>
</dbReference>
<evidence type="ECO:0000256" key="4">
    <source>
        <dbReference type="ARBA" id="ARBA00022840"/>
    </source>
</evidence>
<dbReference type="Gene3D" id="3.40.50.300">
    <property type="entry name" value="P-loop containing nucleotide triphosphate hydrolases"/>
    <property type="match status" value="4"/>
</dbReference>
<dbReference type="Gene3D" id="1.25.40.10">
    <property type="entry name" value="Tetratricopeptide repeat domain"/>
    <property type="match status" value="1"/>
</dbReference>
<keyword evidence="4 5" id="KW-0067">ATP-binding</keyword>
<dbReference type="GO" id="GO:0005524">
    <property type="term" value="F:ATP binding"/>
    <property type="evidence" value="ECO:0007669"/>
    <property type="project" value="UniProtKB-UniRule"/>
</dbReference>
<evidence type="ECO:0000256" key="5">
    <source>
        <dbReference type="PROSITE-ProRule" id="PRU00560"/>
    </source>
</evidence>
<keyword evidence="2 5" id="KW-0378">Hydrolase</keyword>
<dbReference type="EMBL" id="CM003534">
    <property type="protein sequence ID" value="RCV35216.1"/>
    <property type="molecule type" value="Genomic_DNA"/>
</dbReference>
<dbReference type="PANTHER" id="PTHR21529:SF4">
    <property type="entry name" value="TPR AND ANKYRIN REPEAT-CONTAINING PROTEIN 1"/>
    <property type="match status" value="1"/>
</dbReference>
<feature type="domain" description="UvrD-like helicase ATP-binding" evidence="7">
    <location>
        <begin position="1053"/>
        <end position="1453"/>
    </location>
</feature>
<dbReference type="PANTHER" id="PTHR21529">
    <property type="entry name" value="MAMMARY TURMOR VIRUS RECEPTOR HOMOLOG 1, 2 MTVR1, 2"/>
    <property type="match status" value="1"/>
</dbReference>
<proteinExistence type="predicted"/>
<name>A0A368RYD8_SETIT</name>
<dbReference type="InterPro" id="IPR041679">
    <property type="entry name" value="DNA2/NAM7-like_C"/>
</dbReference>
<gene>
    <name evidence="8" type="ORF">SETIT_7G222700v2</name>
</gene>
<dbReference type="GO" id="GO:0004386">
    <property type="term" value="F:helicase activity"/>
    <property type="evidence" value="ECO:0007669"/>
    <property type="project" value="UniProtKB-UniRule"/>
</dbReference>
<dbReference type="KEGG" id="sita:101767267"/>
<dbReference type="InterPro" id="IPR045529">
    <property type="entry name" value="DUF6469"/>
</dbReference>
<dbReference type="GO" id="GO:0005694">
    <property type="term" value="C:chromosome"/>
    <property type="evidence" value="ECO:0007669"/>
    <property type="project" value="UniProtKB-ARBA"/>
</dbReference>
<dbReference type="Pfam" id="PF00580">
    <property type="entry name" value="UvrD-helicase"/>
    <property type="match status" value="1"/>
</dbReference>
<dbReference type="InterPro" id="IPR011990">
    <property type="entry name" value="TPR-like_helical_dom_sf"/>
</dbReference>
<feature type="region of interest" description="Disordered" evidence="6">
    <location>
        <begin position="2685"/>
        <end position="2756"/>
    </location>
</feature>
<dbReference type="InterPro" id="IPR039904">
    <property type="entry name" value="TRANK1"/>
</dbReference>
<evidence type="ECO:0000256" key="3">
    <source>
        <dbReference type="ARBA" id="ARBA00022806"/>
    </source>
</evidence>
<dbReference type="GO" id="GO:0016787">
    <property type="term" value="F:hydrolase activity"/>
    <property type="evidence" value="ECO:0007669"/>
    <property type="project" value="UniProtKB-UniRule"/>
</dbReference>
<feature type="compositionally biased region" description="Basic residues" evidence="6">
    <location>
        <begin position="2735"/>
        <end position="2756"/>
    </location>
</feature>
<keyword evidence="1 5" id="KW-0547">Nucleotide-binding</keyword>
<feature type="binding site" evidence="5">
    <location>
        <begin position="1074"/>
        <end position="1081"/>
    </location>
    <ligand>
        <name>ATP</name>
        <dbReference type="ChEBI" id="CHEBI:30616"/>
    </ligand>
</feature>
<dbReference type="OrthoDB" id="3156807at2759"/>
<feature type="compositionally biased region" description="Acidic residues" evidence="6">
    <location>
        <begin position="2701"/>
        <end position="2713"/>
    </location>
</feature>
<protein>
    <recommendedName>
        <fullName evidence="7">UvrD-like helicase ATP-binding domain-containing protein</fullName>
    </recommendedName>
</protein>
<dbReference type="SUPFAM" id="SSF48452">
    <property type="entry name" value="TPR-like"/>
    <property type="match status" value="1"/>
</dbReference>
<feature type="compositionally biased region" description="Basic and acidic residues" evidence="6">
    <location>
        <begin position="2715"/>
        <end position="2728"/>
    </location>
</feature>
<evidence type="ECO:0000313" key="8">
    <source>
        <dbReference type="EMBL" id="RCV35216.1"/>
    </source>
</evidence>
<evidence type="ECO:0000256" key="2">
    <source>
        <dbReference type="ARBA" id="ARBA00022801"/>
    </source>
</evidence>
<keyword evidence="3 5" id="KW-0347">Helicase</keyword>
<dbReference type="CDD" id="cd18808">
    <property type="entry name" value="SF1_C_Upf1"/>
    <property type="match status" value="1"/>
</dbReference>
<evidence type="ECO:0000256" key="1">
    <source>
        <dbReference type="ARBA" id="ARBA00022741"/>
    </source>
</evidence>
<dbReference type="Pfam" id="PF13087">
    <property type="entry name" value="AAA_12"/>
    <property type="match status" value="1"/>
</dbReference>
<dbReference type="InterPro" id="IPR014016">
    <property type="entry name" value="UvrD-like_ATP-bd"/>
</dbReference>
<accession>A0A368RYD8</accession>
<dbReference type="PROSITE" id="PS51198">
    <property type="entry name" value="UVRD_HELICASE_ATP_BIND"/>
    <property type="match status" value="1"/>
</dbReference>
<dbReference type="SUPFAM" id="SSF52540">
    <property type="entry name" value="P-loop containing nucleoside triphosphate hydrolases"/>
    <property type="match status" value="2"/>
</dbReference>
<reference evidence="8" key="1">
    <citation type="journal article" date="2012" name="Nat. Biotechnol.">
        <title>Reference genome sequence of the model plant Setaria.</title>
        <authorList>
            <person name="Bennetzen J.L."/>
            <person name="Schmutz J."/>
            <person name="Wang H."/>
            <person name="Percifield R."/>
            <person name="Hawkins J."/>
            <person name="Pontaroli A.C."/>
            <person name="Estep M."/>
            <person name="Feng L."/>
            <person name="Vaughn J.N."/>
            <person name="Grimwood J."/>
            <person name="Jenkins J."/>
            <person name="Barry K."/>
            <person name="Lindquist E."/>
            <person name="Hellsten U."/>
            <person name="Deshpande S."/>
            <person name="Wang X."/>
            <person name="Wu X."/>
            <person name="Mitros T."/>
            <person name="Triplett J."/>
            <person name="Yang X."/>
            <person name="Ye C.Y."/>
            <person name="Mauro-Herrera M."/>
            <person name="Wang L."/>
            <person name="Li P."/>
            <person name="Sharma M."/>
            <person name="Sharma R."/>
            <person name="Ronald P.C."/>
            <person name="Panaud O."/>
            <person name="Kellogg E.A."/>
            <person name="Brutnell T.P."/>
            <person name="Doust A.N."/>
            <person name="Tuskan G.A."/>
            <person name="Rokhsar D."/>
            <person name="Devos K.M."/>
        </authorList>
    </citation>
    <scope>NUCLEOTIDE SEQUENCE [LARGE SCALE GENOMIC DNA]</scope>
    <source>
        <strain evidence="8">Yugu1</strain>
    </source>
</reference>